<accession>A0A848GC84</accession>
<evidence type="ECO:0000256" key="3">
    <source>
        <dbReference type="ARBA" id="ARBA00023163"/>
    </source>
</evidence>
<dbReference type="Proteomes" id="UP000580043">
    <property type="component" value="Unassembled WGS sequence"/>
</dbReference>
<feature type="domain" description="IclR-ED" evidence="6">
    <location>
        <begin position="97"/>
        <end position="277"/>
    </location>
</feature>
<evidence type="ECO:0000256" key="4">
    <source>
        <dbReference type="SAM" id="MobiDB-lite"/>
    </source>
</evidence>
<gene>
    <name evidence="7" type="ORF">HHL15_23595</name>
</gene>
<protein>
    <submittedName>
        <fullName evidence="7">IclR family transcriptional regulator</fullName>
    </submittedName>
</protein>
<dbReference type="GO" id="GO:0003700">
    <property type="term" value="F:DNA-binding transcription factor activity"/>
    <property type="evidence" value="ECO:0007669"/>
    <property type="project" value="TreeGrafter"/>
</dbReference>
<evidence type="ECO:0000259" key="6">
    <source>
        <dbReference type="PROSITE" id="PS51078"/>
    </source>
</evidence>
<keyword evidence="2" id="KW-0238">DNA-binding</keyword>
<dbReference type="PANTHER" id="PTHR30136">
    <property type="entry name" value="HELIX-TURN-HELIX TRANSCRIPTIONAL REGULATOR, ICLR FAMILY"/>
    <property type="match status" value="1"/>
</dbReference>
<dbReference type="Gene3D" id="3.30.450.40">
    <property type="match status" value="1"/>
</dbReference>
<feature type="compositionally biased region" description="Low complexity" evidence="4">
    <location>
        <begin position="1"/>
        <end position="13"/>
    </location>
</feature>
<evidence type="ECO:0000313" key="7">
    <source>
        <dbReference type="EMBL" id="NML28742.1"/>
    </source>
</evidence>
<dbReference type="InterPro" id="IPR029016">
    <property type="entry name" value="GAF-like_dom_sf"/>
</dbReference>
<dbReference type="GO" id="GO:0003677">
    <property type="term" value="F:DNA binding"/>
    <property type="evidence" value="ECO:0007669"/>
    <property type="project" value="UniProtKB-KW"/>
</dbReference>
<keyword evidence="1" id="KW-0805">Transcription regulation</keyword>
<keyword evidence="3" id="KW-0804">Transcription</keyword>
<dbReference type="InterPro" id="IPR036388">
    <property type="entry name" value="WH-like_DNA-bd_sf"/>
</dbReference>
<reference evidence="7 8" key="1">
    <citation type="submission" date="2020-04" db="EMBL/GenBank/DDBJ databases">
        <title>Zoogloea sp. G-4-1-14 isolated from soil.</title>
        <authorList>
            <person name="Dahal R.H."/>
        </authorList>
    </citation>
    <scope>NUCLEOTIDE SEQUENCE [LARGE SCALE GENOMIC DNA]</scope>
    <source>
        <strain evidence="7 8">G-4-1-14</strain>
    </source>
</reference>
<dbReference type="PROSITE" id="PS51077">
    <property type="entry name" value="HTH_ICLR"/>
    <property type="match status" value="1"/>
</dbReference>
<dbReference type="InterPro" id="IPR050707">
    <property type="entry name" value="HTH_MetabolicPath_Reg"/>
</dbReference>
<dbReference type="Gene3D" id="1.10.10.10">
    <property type="entry name" value="Winged helix-like DNA-binding domain superfamily/Winged helix DNA-binding domain"/>
    <property type="match status" value="1"/>
</dbReference>
<dbReference type="InterPro" id="IPR036390">
    <property type="entry name" value="WH_DNA-bd_sf"/>
</dbReference>
<evidence type="ECO:0000256" key="1">
    <source>
        <dbReference type="ARBA" id="ARBA00023015"/>
    </source>
</evidence>
<evidence type="ECO:0000313" key="8">
    <source>
        <dbReference type="Proteomes" id="UP000580043"/>
    </source>
</evidence>
<dbReference type="InterPro" id="IPR014757">
    <property type="entry name" value="Tscrpt_reg_IclR_C"/>
</dbReference>
<dbReference type="SUPFAM" id="SSF55781">
    <property type="entry name" value="GAF domain-like"/>
    <property type="match status" value="1"/>
</dbReference>
<dbReference type="InterPro" id="IPR005471">
    <property type="entry name" value="Tscrpt_reg_IclR_N"/>
</dbReference>
<dbReference type="Pfam" id="PF01614">
    <property type="entry name" value="IclR_C"/>
    <property type="match status" value="1"/>
</dbReference>
<dbReference type="EMBL" id="JABBGA010000034">
    <property type="protein sequence ID" value="NML28742.1"/>
    <property type="molecule type" value="Genomic_DNA"/>
</dbReference>
<organism evidence="7 8">
    <name type="scientific">Zoogloea dura</name>
    <dbReference type="NCBI Taxonomy" id="2728840"/>
    <lineage>
        <taxon>Bacteria</taxon>
        <taxon>Pseudomonadati</taxon>
        <taxon>Pseudomonadota</taxon>
        <taxon>Betaproteobacteria</taxon>
        <taxon>Rhodocyclales</taxon>
        <taxon>Zoogloeaceae</taxon>
        <taxon>Zoogloea</taxon>
    </lineage>
</organism>
<dbReference type="Pfam" id="PF09339">
    <property type="entry name" value="HTH_IclR"/>
    <property type="match status" value="1"/>
</dbReference>
<comment type="caution">
    <text evidence="7">The sequence shown here is derived from an EMBL/GenBank/DDBJ whole genome shotgun (WGS) entry which is preliminary data.</text>
</comment>
<dbReference type="SUPFAM" id="SSF46785">
    <property type="entry name" value="Winged helix' DNA-binding domain"/>
    <property type="match status" value="1"/>
</dbReference>
<evidence type="ECO:0000259" key="5">
    <source>
        <dbReference type="PROSITE" id="PS51077"/>
    </source>
</evidence>
<dbReference type="GO" id="GO:0045892">
    <property type="term" value="P:negative regulation of DNA-templated transcription"/>
    <property type="evidence" value="ECO:0007669"/>
    <property type="project" value="TreeGrafter"/>
</dbReference>
<feature type="region of interest" description="Disordered" evidence="4">
    <location>
        <begin position="1"/>
        <end position="30"/>
    </location>
</feature>
<dbReference type="PROSITE" id="PS51078">
    <property type="entry name" value="ICLR_ED"/>
    <property type="match status" value="1"/>
</dbReference>
<sequence>MKTDLNDNSADNFFADDDGSSQEGGNRGGNGVMVKPIINAIRILRHLTETATPERAADLARLLSINPSTCFNILRTLVAEEIVEFDRRAKTYSAGLGLAKLVGNMVTEGQRLEAARPLMQEFAARFGVTVTLWRRMGTDRIVLVSSETSPADLRIDMAAGQRLPMLMGASGRLFASRLDLSDTEIRAVFDKIRWARPLSFETYLQEVEQCRQQGWSVDDGYFSAGIMVIAAPVCDRNENIAYTVSAVMFRGQYDEAGVEIVGQAIRELGQKLSTMLF</sequence>
<feature type="domain" description="HTH iclR-type" evidence="5">
    <location>
        <begin position="34"/>
        <end position="96"/>
    </location>
</feature>
<name>A0A848GC84_9RHOO</name>
<dbReference type="RefSeq" id="WP_169148263.1">
    <property type="nucleotide sequence ID" value="NZ_JABBGA010000034.1"/>
</dbReference>
<keyword evidence="8" id="KW-1185">Reference proteome</keyword>
<evidence type="ECO:0000256" key="2">
    <source>
        <dbReference type="ARBA" id="ARBA00023125"/>
    </source>
</evidence>
<proteinExistence type="predicted"/>
<dbReference type="PANTHER" id="PTHR30136:SF24">
    <property type="entry name" value="HTH-TYPE TRANSCRIPTIONAL REPRESSOR ALLR"/>
    <property type="match status" value="1"/>
</dbReference>
<dbReference type="AlphaFoldDB" id="A0A848GC84"/>
<dbReference type="SMART" id="SM00346">
    <property type="entry name" value="HTH_ICLR"/>
    <property type="match status" value="1"/>
</dbReference>